<proteinExistence type="predicted"/>
<comment type="caution">
    <text evidence="1">The sequence shown here is derived from an EMBL/GenBank/DDBJ whole genome shotgun (WGS) entry which is preliminary data.</text>
</comment>
<sequence length="76" mass="8849">MRFESFYRKPKAETIRLPRWGAAFLPAAAGAKVSELSQDWFVKPKTKNSSRKLKTENLKVKFRTPYEPNYLEIQGT</sequence>
<reference evidence="1" key="1">
    <citation type="journal article" date="2020" name="mSystems">
        <title>Genome- and Community-Level Interaction Insights into Carbon Utilization and Element Cycling Functions of Hydrothermarchaeota in Hydrothermal Sediment.</title>
        <authorList>
            <person name="Zhou Z."/>
            <person name="Liu Y."/>
            <person name="Xu W."/>
            <person name="Pan J."/>
            <person name="Luo Z.H."/>
            <person name="Li M."/>
        </authorList>
    </citation>
    <scope>NUCLEOTIDE SEQUENCE [LARGE SCALE GENOMIC DNA]</scope>
    <source>
        <strain evidence="1">SpSt-897</strain>
    </source>
</reference>
<dbReference type="AlphaFoldDB" id="A0A7C3Z0M4"/>
<protein>
    <submittedName>
        <fullName evidence="1">Uncharacterized protein</fullName>
    </submittedName>
</protein>
<organism evidence="1">
    <name type="scientific">Desulfobacca acetoxidans</name>
    <dbReference type="NCBI Taxonomy" id="60893"/>
    <lineage>
        <taxon>Bacteria</taxon>
        <taxon>Pseudomonadati</taxon>
        <taxon>Thermodesulfobacteriota</taxon>
        <taxon>Desulfobaccia</taxon>
        <taxon>Desulfobaccales</taxon>
        <taxon>Desulfobaccaceae</taxon>
        <taxon>Desulfobacca</taxon>
    </lineage>
</organism>
<dbReference type="EMBL" id="DTMF01000141">
    <property type="protein sequence ID" value="HGF33807.1"/>
    <property type="molecule type" value="Genomic_DNA"/>
</dbReference>
<gene>
    <name evidence="1" type="ORF">ENW96_05375</name>
</gene>
<evidence type="ECO:0000313" key="1">
    <source>
        <dbReference type="EMBL" id="HGF33807.1"/>
    </source>
</evidence>
<name>A0A7C3Z0M4_9BACT</name>
<accession>A0A7C3Z0M4</accession>